<dbReference type="EMBL" id="BLXT01001350">
    <property type="protein sequence ID" value="GFN84985.1"/>
    <property type="molecule type" value="Genomic_DNA"/>
</dbReference>
<reference evidence="1 2" key="1">
    <citation type="journal article" date="2021" name="Elife">
        <title>Chloroplast acquisition without the gene transfer in kleptoplastic sea slugs, Plakobranchus ocellatus.</title>
        <authorList>
            <person name="Maeda T."/>
            <person name="Takahashi S."/>
            <person name="Yoshida T."/>
            <person name="Shimamura S."/>
            <person name="Takaki Y."/>
            <person name="Nagai Y."/>
            <person name="Toyoda A."/>
            <person name="Suzuki Y."/>
            <person name="Arimoto A."/>
            <person name="Ishii H."/>
            <person name="Satoh N."/>
            <person name="Nishiyama T."/>
            <person name="Hasebe M."/>
            <person name="Maruyama T."/>
            <person name="Minagawa J."/>
            <person name="Obokata J."/>
            <person name="Shigenobu S."/>
        </authorList>
    </citation>
    <scope>NUCLEOTIDE SEQUENCE [LARGE SCALE GENOMIC DNA]</scope>
</reference>
<sequence>MLSCNSEAHVSPVGPSATRLVCHYCVSSMRGTRRNGFARFVRLSGTGQCPPFGMGCYVPERYPLAARQGCHDHGSKHDGEVYPASHAVGGRPGSVVYLTQRAASTSPERKSFHTAWLLFKEFGN</sequence>
<evidence type="ECO:0000313" key="2">
    <source>
        <dbReference type="Proteomes" id="UP000735302"/>
    </source>
</evidence>
<evidence type="ECO:0000313" key="1">
    <source>
        <dbReference type="EMBL" id="GFN84985.1"/>
    </source>
</evidence>
<gene>
    <name evidence="1" type="ORF">PoB_001149100</name>
</gene>
<organism evidence="1 2">
    <name type="scientific">Plakobranchus ocellatus</name>
    <dbReference type="NCBI Taxonomy" id="259542"/>
    <lineage>
        <taxon>Eukaryota</taxon>
        <taxon>Metazoa</taxon>
        <taxon>Spiralia</taxon>
        <taxon>Lophotrochozoa</taxon>
        <taxon>Mollusca</taxon>
        <taxon>Gastropoda</taxon>
        <taxon>Heterobranchia</taxon>
        <taxon>Euthyneura</taxon>
        <taxon>Panpulmonata</taxon>
        <taxon>Sacoglossa</taxon>
        <taxon>Placobranchoidea</taxon>
        <taxon>Plakobranchidae</taxon>
        <taxon>Plakobranchus</taxon>
    </lineage>
</organism>
<dbReference type="AlphaFoldDB" id="A0AAV3YRH5"/>
<accession>A0AAV3YRH5</accession>
<comment type="caution">
    <text evidence="1">The sequence shown here is derived from an EMBL/GenBank/DDBJ whole genome shotgun (WGS) entry which is preliminary data.</text>
</comment>
<proteinExistence type="predicted"/>
<dbReference type="Proteomes" id="UP000735302">
    <property type="component" value="Unassembled WGS sequence"/>
</dbReference>
<keyword evidence="2" id="KW-1185">Reference proteome</keyword>
<protein>
    <submittedName>
        <fullName evidence="1">Uncharacterized protein</fullName>
    </submittedName>
</protein>
<name>A0AAV3YRH5_9GAST</name>